<dbReference type="HAMAP" id="MF_01385">
    <property type="entry name" value="UreF"/>
    <property type="match status" value="1"/>
</dbReference>
<keyword evidence="5" id="KW-1185">Reference proteome</keyword>
<sequence length="211" mass="22246">MATSTDILTLSQWFGANFPVGSFAYSHGLEAMCEAGKVSDADTFSAWLFDVMQCGAGRQDAILLALAYRGDAAEVAELATALGSSRERHLETTAQGRAFSNVISDVWDGPKEAWPLPVIAGAAAKAEGLPLAETLTFYLQAFAGNLCTIAARCVPIGQTEAQRVLRGDAPIIEAIVAEAMTASEDDLGSAVMASDIAAIAHETQTTRIYRT</sequence>
<dbReference type="EMBL" id="JAATOP010000015">
    <property type="protein sequence ID" value="NIY73893.1"/>
    <property type="molecule type" value="Genomic_DNA"/>
</dbReference>
<protein>
    <recommendedName>
        <fullName evidence="3">Urease accessory protein UreF</fullName>
    </recommendedName>
</protein>
<comment type="subunit">
    <text evidence="3">UreD, UreF and UreG form a complex that acts as a GTP-hydrolysis-dependent molecular chaperone, activating the urease apoprotein by helping to assemble the nickel containing metallocenter of UreC. The UreE protein probably delivers the nickel.</text>
</comment>
<dbReference type="RefSeq" id="WP_167639278.1">
    <property type="nucleotide sequence ID" value="NZ_JAATOP010000015.1"/>
</dbReference>
<dbReference type="Gene3D" id="1.10.4190.10">
    <property type="entry name" value="Urease accessory protein UreF"/>
    <property type="match status" value="1"/>
</dbReference>
<keyword evidence="2 3" id="KW-0143">Chaperone</keyword>
<keyword evidence="3" id="KW-0963">Cytoplasm</keyword>
<dbReference type="InterPro" id="IPR002639">
    <property type="entry name" value="UreF"/>
</dbReference>
<evidence type="ECO:0000256" key="1">
    <source>
        <dbReference type="ARBA" id="ARBA00022988"/>
    </source>
</evidence>
<comment type="similarity">
    <text evidence="3">Belongs to the UreF family.</text>
</comment>
<dbReference type="PIRSF" id="PIRSF009467">
    <property type="entry name" value="Ureas_acces_UreF"/>
    <property type="match status" value="1"/>
</dbReference>
<dbReference type="Pfam" id="PF01730">
    <property type="entry name" value="UreF"/>
    <property type="match status" value="1"/>
</dbReference>
<evidence type="ECO:0000313" key="4">
    <source>
        <dbReference type="EMBL" id="NIY73893.1"/>
    </source>
</evidence>
<dbReference type="PANTHER" id="PTHR33620">
    <property type="entry name" value="UREASE ACCESSORY PROTEIN F"/>
    <property type="match status" value="1"/>
</dbReference>
<evidence type="ECO:0000313" key="5">
    <source>
        <dbReference type="Proteomes" id="UP000709466"/>
    </source>
</evidence>
<evidence type="ECO:0000256" key="2">
    <source>
        <dbReference type="ARBA" id="ARBA00023186"/>
    </source>
</evidence>
<accession>A0ABX0W1E5</accession>
<reference evidence="4 5" key="1">
    <citation type="submission" date="2020-03" db="EMBL/GenBank/DDBJ databases">
        <title>Bacterial isolates of synthetic phycosphere.</title>
        <authorList>
            <person name="Fu H."/>
            <person name="Moran M.A."/>
        </authorList>
    </citation>
    <scope>NUCLEOTIDE SEQUENCE [LARGE SCALE GENOMIC DNA]</scope>
    <source>
        <strain evidence="4 5">HF1</strain>
    </source>
</reference>
<comment type="caution">
    <text evidence="4">The sequence shown here is derived from an EMBL/GenBank/DDBJ whole genome shotgun (WGS) entry which is preliminary data.</text>
</comment>
<dbReference type="InterPro" id="IPR038277">
    <property type="entry name" value="UreF_sf"/>
</dbReference>
<keyword evidence="1 3" id="KW-0996">Nickel insertion</keyword>
<gene>
    <name evidence="3" type="primary">ureF</name>
    <name evidence="4" type="ORF">HCZ30_15795</name>
</gene>
<name>A0ABX0W1E5_9RHOB</name>
<comment type="function">
    <text evidence="3">Required for maturation of urease via the functional incorporation of the urease nickel metallocenter.</text>
</comment>
<dbReference type="Proteomes" id="UP000709466">
    <property type="component" value="Unassembled WGS sequence"/>
</dbReference>
<comment type="subcellular location">
    <subcellularLocation>
        <location evidence="3">Cytoplasm</location>
    </subcellularLocation>
</comment>
<dbReference type="PANTHER" id="PTHR33620:SF1">
    <property type="entry name" value="UREASE ACCESSORY PROTEIN F"/>
    <property type="match status" value="1"/>
</dbReference>
<evidence type="ECO:0000256" key="3">
    <source>
        <dbReference type="HAMAP-Rule" id="MF_01385"/>
    </source>
</evidence>
<proteinExistence type="inferred from homology"/>
<organism evidence="4 5">
    <name type="scientific">Marivivens donghaensis</name>
    <dbReference type="NCBI Taxonomy" id="1699413"/>
    <lineage>
        <taxon>Bacteria</taxon>
        <taxon>Pseudomonadati</taxon>
        <taxon>Pseudomonadota</taxon>
        <taxon>Alphaproteobacteria</taxon>
        <taxon>Rhodobacterales</taxon>
        <taxon>Paracoccaceae</taxon>
        <taxon>Marivivens group</taxon>
        <taxon>Marivivens</taxon>
    </lineage>
</organism>